<dbReference type="Gene3D" id="1.25.10.10">
    <property type="entry name" value="Leucine-rich Repeat Variant"/>
    <property type="match status" value="1"/>
</dbReference>
<dbReference type="AlphaFoldDB" id="V4M841"/>
<proteinExistence type="predicted"/>
<gene>
    <name evidence="1" type="ORF">EUTSA_v10017610mg</name>
</gene>
<name>V4M841_EUTSA</name>
<dbReference type="KEGG" id="eus:EUTSA_v10017610mg"/>
<protein>
    <recommendedName>
        <fullName evidence="3">Exportin-1/Importin-beta-like domain-containing protein</fullName>
    </recommendedName>
</protein>
<dbReference type="OMA" id="SHACAFA"/>
<dbReference type="PANTHER" id="PTHR12363">
    <property type="entry name" value="TRANSPORTIN 3 AND IMPORTIN 13"/>
    <property type="match status" value="1"/>
</dbReference>
<dbReference type="InterPro" id="IPR011989">
    <property type="entry name" value="ARM-like"/>
</dbReference>
<evidence type="ECO:0000313" key="2">
    <source>
        <dbReference type="Proteomes" id="UP000030689"/>
    </source>
</evidence>
<reference evidence="1 2" key="1">
    <citation type="journal article" date="2013" name="Front. Plant Sci.">
        <title>The Reference Genome of the Halophytic Plant Eutrema salsugineum.</title>
        <authorList>
            <person name="Yang R."/>
            <person name="Jarvis D.E."/>
            <person name="Chen H."/>
            <person name="Beilstein M.A."/>
            <person name="Grimwood J."/>
            <person name="Jenkins J."/>
            <person name="Shu S."/>
            <person name="Prochnik S."/>
            <person name="Xin M."/>
            <person name="Ma C."/>
            <person name="Schmutz J."/>
            <person name="Wing R.A."/>
            <person name="Mitchell-Olds T."/>
            <person name="Schumaker K.S."/>
            <person name="Wang X."/>
        </authorList>
    </citation>
    <scope>NUCLEOTIDE SEQUENCE [LARGE SCALE GENOMIC DNA]</scope>
</reference>
<dbReference type="STRING" id="72664.V4M841"/>
<accession>V4M841</accession>
<dbReference type="GO" id="GO:0005737">
    <property type="term" value="C:cytoplasm"/>
    <property type="evidence" value="ECO:0007669"/>
    <property type="project" value="TreeGrafter"/>
</dbReference>
<dbReference type="PANTHER" id="PTHR12363:SF44">
    <property type="entry name" value="ARM REPEAT SUPERFAMILY PROTEIN"/>
    <property type="match status" value="1"/>
</dbReference>
<dbReference type="Gramene" id="ESQ51217">
    <property type="protein sequence ID" value="ESQ51217"/>
    <property type="gene ID" value="EUTSA_v10017610mg"/>
</dbReference>
<dbReference type="GO" id="GO:0006606">
    <property type="term" value="P:protein import into nucleus"/>
    <property type="evidence" value="ECO:0007669"/>
    <property type="project" value="TreeGrafter"/>
</dbReference>
<dbReference type="SUPFAM" id="SSF48371">
    <property type="entry name" value="ARM repeat"/>
    <property type="match status" value="1"/>
</dbReference>
<sequence>MQLVSAFSVRPSSELKGFIRVVYTSLADVVGSYSRWTSVFPSNARPLLIWPLCRLCEDAPAVFQESSNLDILMWIGENLALEDEEEVISAITVILRSVANIELQNKLITQLLSSSYGVLSKLVNDDVESSGRQSPGTYTRMLSSVTRGLYRIGTVFSHLSTFLSSVYVADGPILSLLTVFCPILEKLFRSEHMENGSLAAAVCRTLSVAVQWSGDHFMLLLPSVLDFCVIADEFCHKEEYWSLFTTTFERFPQASSLMGINLSYMCDQEPDLVEAYVNFASALIRGCHM</sequence>
<dbReference type="eggNOG" id="KOG2022">
    <property type="taxonomic scope" value="Eukaryota"/>
</dbReference>
<dbReference type="InterPro" id="IPR051345">
    <property type="entry name" value="Importin_beta-like_NTR"/>
</dbReference>
<keyword evidence="2" id="KW-1185">Reference proteome</keyword>
<dbReference type="EMBL" id="KI517385">
    <property type="protein sequence ID" value="ESQ51217.1"/>
    <property type="molecule type" value="Genomic_DNA"/>
</dbReference>
<evidence type="ECO:0000313" key="1">
    <source>
        <dbReference type="EMBL" id="ESQ51217.1"/>
    </source>
</evidence>
<feature type="non-terminal residue" evidence="1">
    <location>
        <position position="289"/>
    </location>
</feature>
<organism evidence="1 2">
    <name type="scientific">Eutrema salsugineum</name>
    <name type="common">Saltwater cress</name>
    <name type="synonym">Sisymbrium salsugineum</name>
    <dbReference type="NCBI Taxonomy" id="72664"/>
    <lineage>
        <taxon>Eukaryota</taxon>
        <taxon>Viridiplantae</taxon>
        <taxon>Streptophyta</taxon>
        <taxon>Embryophyta</taxon>
        <taxon>Tracheophyta</taxon>
        <taxon>Spermatophyta</taxon>
        <taxon>Magnoliopsida</taxon>
        <taxon>eudicotyledons</taxon>
        <taxon>Gunneridae</taxon>
        <taxon>Pentapetalae</taxon>
        <taxon>rosids</taxon>
        <taxon>malvids</taxon>
        <taxon>Brassicales</taxon>
        <taxon>Brassicaceae</taxon>
        <taxon>Eutremeae</taxon>
        <taxon>Eutrema</taxon>
    </lineage>
</organism>
<dbReference type="InterPro" id="IPR016024">
    <property type="entry name" value="ARM-type_fold"/>
</dbReference>
<evidence type="ECO:0008006" key="3">
    <source>
        <dbReference type="Google" id="ProtNLM"/>
    </source>
</evidence>
<dbReference type="Proteomes" id="UP000030689">
    <property type="component" value="Unassembled WGS sequence"/>
</dbReference>